<dbReference type="SUPFAM" id="SSF110916">
    <property type="entry name" value="Peptidyl-tRNA hydrolase domain-like"/>
    <property type="match status" value="1"/>
</dbReference>
<name>A0A7R9M1C6_9ACAR</name>
<dbReference type="Gene3D" id="3.30.160.20">
    <property type="match status" value="1"/>
</dbReference>
<evidence type="ECO:0000256" key="5">
    <source>
        <dbReference type="SAM" id="MobiDB-lite"/>
    </source>
</evidence>
<evidence type="ECO:0000313" key="8">
    <source>
        <dbReference type="Proteomes" id="UP000728032"/>
    </source>
</evidence>
<dbReference type="AlphaFoldDB" id="A0A7R9M1C6"/>
<comment type="similarity">
    <text evidence="2">Belongs to the prokaryotic/mitochondrial release factor family. Mitochondrion-specific ribosomal protein mL62 subfamily.</text>
</comment>
<keyword evidence="8" id="KW-1185">Reference proteome</keyword>
<protein>
    <recommendedName>
        <fullName evidence="3">Large ribosomal subunit protein mL62</fullName>
        <ecNumber evidence="1">3.1.1.29</ecNumber>
    </recommendedName>
    <alternativeName>
        <fullName evidence="4">Peptidyl-tRNA hydrolase ICT1, mitochondrial</fullName>
    </alternativeName>
</protein>
<dbReference type="EMBL" id="CAJPVJ010004778">
    <property type="protein sequence ID" value="CAG2168909.1"/>
    <property type="molecule type" value="Genomic_DNA"/>
</dbReference>
<gene>
    <name evidence="7" type="ORF">ONB1V03_LOCUS8393</name>
</gene>
<sequence>MPAFKSDQSLDKLYPKSNTTSSTDTTPAKPSTAQQFTGHIPIDKLEISYCRSSGPGGQHVNTTNTKVTVQLHLQSADWIPHETKLRLQELHKNSINKEGFWMIRSDKTRIQMMNVADCMDKIRCYITEASKPLYTPSIETLEKIRLNRERAAIRRLEQKRIRSVTKSSRRSVD</sequence>
<feature type="domain" description="Prokaryotic-type class I peptide chain release factors" evidence="6">
    <location>
        <begin position="51"/>
        <end position="67"/>
    </location>
</feature>
<evidence type="ECO:0000256" key="2">
    <source>
        <dbReference type="ARBA" id="ARBA00038225"/>
    </source>
</evidence>
<accession>A0A7R9M1C6</accession>
<dbReference type="EMBL" id="OC919603">
    <property type="protein sequence ID" value="CAD7651631.1"/>
    <property type="molecule type" value="Genomic_DNA"/>
</dbReference>
<dbReference type="EC" id="3.1.1.29" evidence="1"/>
<dbReference type="Proteomes" id="UP000728032">
    <property type="component" value="Unassembled WGS sequence"/>
</dbReference>
<dbReference type="InterPro" id="IPR000352">
    <property type="entry name" value="Pep_chain_release_fac_I"/>
</dbReference>
<dbReference type="GO" id="GO:0070126">
    <property type="term" value="P:mitochondrial translational termination"/>
    <property type="evidence" value="ECO:0007669"/>
    <property type="project" value="TreeGrafter"/>
</dbReference>
<dbReference type="GO" id="GO:0005762">
    <property type="term" value="C:mitochondrial large ribosomal subunit"/>
    <property type="evidence" value="ECO:0007669"/>
    <property type="project" value="TreeGrafter"/>
</dbReference>
<evidence type="ECO:0000256" key="1">
    <source>
        <dbReference type="ARBA" id="ARBA00013260"/>
    </source>
</evidence>
<feature type="compositionally biased region" description="Polar residues" evidence="5">
    <location>
        <begin position="16"/>
        <end position="37"/>
    </location>
</feature>
<organism evidence="7">
    <name type="scientific">Oppiella nova</name>
    <dbReference type="NCBI Taxonomy" id="334625"/>
    <lineage>
        <taxon>Eukaryota</taxon>
        <taxon>Metazoa</taxon>
        <taxon>Ecdysozoa</taxon>
        <taxon>Arthropoda</taxon>
        <taxon>Chelicerata</taxon>
        <taxon>Arachnida</taxon>
        <taxon>Acari</taxon>
        <taxon>Acariformes</taxon>
        <taxon>Sarcoptiformes</taxon>
        <taxon>Oribatida</taxon>
        <taxon>Brachypylina</taxon>
        <taxon>Oppioidea</taxon>
        <taxon>Oppiidae</taxon>
        <taxon>Oppiella</taxon>
    </lineage>
</organism>
<reference evidence="7" key="1">
    <citation type="submission" date="2020-11" db="EMBL/GenBank/DDBJ databases">
        <authorList>
            <person name="Tran Van P."/>
        </authorList>
    </citation>
    <scope>NUCLEOTIDE SEQUENCE</scope>
</reference>
<dbReference type="InterPro" id="IPR052104">
    <property type="entry name" value="Mito_Release_Factor_mL62"/>
</dbReference>
<dbReference type="GO" id="GO:0004045">
    <property type="term" value="F:peptidyl-tRNA hydrolase activity"/>
    <property type="evidence" value="ECO:0007669"/>
    <property type="project" value="UniProtKB-EC"/>
</dbReference>
<proteinExistence type="inferred from homology"/>
<dbReference type="FunFam" id="3.30.160.20:FF:000046">
    <property type="entry name" value="Peptidyl-tRNA hydrolase ICT1"/>
    <property type="match status" value="1"/>
</dbReference>
<evidence type="ECO:0000256" key="3">
    <source>
        <dbReference type="ARBA" id="ARBA00039441"/>
    </source>
</evidence>
<evidence type="ECO:0000256" key="4">
    <source>
        <dbReference type="ARBA" id="ARBA00041531"/>
    </source>
</evidence>
<dbReference type="PANTHER" id="PTHR11075">
    <property type="entry name" value="PEPTIDE CHAIN RELEASE FACTOR"/>
    <property type="match status" value="1"/>
</dbReference>
<feature type="region of interest" description="Disordered" evidence="5">
    <location>
        <begin position="1"/>
        <end position="37"/>
    </location>
</feature>
<dbReference type="GO" id="GO:0016150">
    <property type="term" value="F:translation release factor activity, codon nonspecific"/>
    <property type="evidence" value="ECO:0007669"/>
    <property type="project" value="TreeGrafter"/>
</dbReference>
<dbReference type="PROSITE" id="PS00745">
    <property type="entry name" value="RF_PROK_I"/>
    <property type="match status" value="1"/>
</dbReference>
<dbReference type="PANTHER" id="PTHR11075:SF54">
    <property type="entry name" value="LARGE RIBOSOMAL SUBUNIT PROTEIN ML62"/>
    <property type="match status" value="1"/>
</dbReference>
<evidence type="ECO:0000259" key="6">
    <source>
        <dbReference type="PROSITE" id="PS00745"/>
    </source>
</evidence>
<dbReference type="Pfam" id="PF00472">
    <property type="entry name" value="RF-1"/>
    <property type="match status" value="1"/>
</dbReference>
<evidence type="ECO:0000313" key="7">
    <source>
        <dbReference type="EMBL" id="CAD7651631.1"/>
    </source>
</evidence>
<dbReference type="OrthoDB" id="270639at2759"/>